<evidence type="ECO:0000313" key="4">
    <source>
        <dbReference type="Proteomes" id="UP000078540"/>
    </source>
</evidence>
<feature type="domain" description="C2H2-type" evidence="2">
    <location>
        <begin position="85"/>
        <end position="112"/>
    </location>
</feature>
<evidence type="ECO:0000256" key="1">
    <source>
        <dbReference type="PROSITE-ProRule" id="PRU00042"/>
    </source>
</evidence>
<keyword evidence="1" id="KW-0863">Zinc-finger</keyword>
<protein>
    <recommendedName>
        <fullName evidence="2">C2H2-type domain-containing protein</fullName>
    </recommendedName>
</protein>
<keyword evidence="4" id="KW-1185">Reference proteome</keyword>
<reference evidence="3 4" key="1">
    <citation type="submission" date="2015-09" db="EMBL/GenBank/DDBJ databases">
        <title>Atta colombica WGS genome.</title>
        <authorList>
            <person name="Nygaard S."/>
            <person name="Hu H."/>
            <person name="Boomsma J."/>
            <person name="Zhang G."/>
        </authorList>
    </citation>
    <scope>NUCLEOTIDE SEQUENCE [LARGE SCALE GENOMIC DNA]</scope>
    <source>
        <strain evidence="3">Treedump-2</strain>
        <tissue evidence="3">Whole body</tissue>
    </source>
</reference>
<dbReference type="InterPro" id="IPR013087">
    <property type="entry name" value="Znf_C2H2_type"/>
</dbReference>
<dbReference type="InterPro" id="IPR036236">
    <property type="entry name" value="Znf_C2H2_sf"/>
</dbReference>
<dbReference type="AlphaFoldDB" id="A0A195B1U6"/>
<organism evidence="3 4">
    <name type="scientific">Atta colombica</name>
    <dbReference type="NCBI Taxonomy" id="520822"/>
    <lineage>
        <taxon>Eukaryota</taxon>
        <taxon>Metazoa</taxon>
        <taxon>Ecdysozoa</taxon>
        <taxon>Arthropoda</taxon>
        <taxon>Hexapoda</taxon>
        <taxon>Insecta</taxon>
        <taxon>Pterygota</taxon>
        <taxon>Neoptera</taxon>
        <taxon>Endopterygota</taxon>
        <taxon>Hymenoptera</taxon>
        <taxon>Apocrita</taxon>
        <taxon>Aculeata</taxon>
        <taxon>Formicoidea</taxon>
        <taxon>Formicidae</taxon>
        <taxon>Myrmicinae</taxon>
        <taxon>Atta</taxon>
    </lineage>
</organism>
<dbReference type="PROSITE" id="PS00028">
    <property type="entry name" value="ZINC_FINGER_C2H2_1"/>
    <property type="match status" value="1"/>
</dbReference>
<proteinExistence type="predicted"/>
<dbReference type="EMBL" id="KQ976681">
    <property type="protein sequence ID" value="KYM78179.1"/>
    <property type="molecule type" value="Genomic_DNA"/>
</dbReference>
<dbReference type="GO" id="GO:0008270">
    <property type="term" value="F:zinc ion binding"/>
    <property type="evidence" value="ECO:0007669"/>
    <property type="project" value="UniProtKB-KW"/>
</dbReference>
<feature type="non-terminal residue" evidence="3">
    <location>
        <position position="1"/>
    </location>
</feature>
<gene>
    <name evidence="3" type="ORF">ALC53_11374</name>
</gene>
<evidence type="ECO:0000313" key="3">
    <source>
        <dbReference type="EMBL" id="KYM78179.1"/>
    </source>
</evidence>
<sequence>ENFSSNNVLDIEQYENKPSEKVCQKNASVSLSQRQMDRYDLKEYAALTRKYEYLICGKSFPKPSFRTHVLVHTLKEYILSHNRIKPCKYCSKRYNKPWSLKMHKYWHTGLKRFNRDFCKTREGTVCKSYSHTLHTSVRNFTSIMPAKV</sequence>
<name>A0A195B1U6_9HYME</name>
<keyword evidence="1" id="KW-0479">Metal-binding</keyword>
<dbReference type="PROSITE" id="PS50157">
    <property type="entry name" value="ZINC_FINGER_C2H2_2"/>
    <property type="match status" value="1"/>
</dbReference>
<keyword evidence="1" id="KW-0862">Zinc</keyword>
<dbReference type="Gene3D" id="3.30.160.60">
    <property type="entry name" value="Classic Zinc Finger"/>
    <property type="match status" value="1"/>
</dbReference>
<accession>A0A195B1U6</accession>
<evidence type="ECO:0000259" key="2">
    <source>
        <dbReference type="PROSITE" id="PS50157"/>
    </source>
</evidence>
<dbReference type="SUPFAM" id="SSF57667">
    <property type="entry name" value="beta-beta-alpha zinc fingers"/>
    <property type="match status" value="1"/>
</dbReference>
<dbReference type="Proteomes" id="UP000078540">
    <property type="component" value="Unassembled WGS sequence"/>
</dbReference>